<organism evidence="1 2">
    <name type="scientific">Parelaphostrongylus tenuis</name>
    <name type="common">Meningeal worm</name>
    <dbReference type="NCBI Taxonomy" id="148309"/>
    <lineage>
        <taxon>Eukaryota</taxon>
        <taxon>Metazoa</taxon>
        <taxon>Ecdysozoa</taxon>
        <taxon>Nematoda</taxon>
        <taxon>Chromadorea</taxon>
        <taxon>Rhabditida</taxon>
        <taxon>Rhabditina</taxon>
        <taxon>Rhabditomorpha</taxon>
        <taxon>Strongyloidea</taxon>
        <taxon>Metastrongylidae</taxon>
        <taxon>Parelaphostrongylus</taxon>
    </lineage>
</organism>
<gene>
    <name evidence="1" type="ORF">KIN20_000785</name>
</gene>
<accession>A0AAD5MEA2</accession>
<keyword evidence="2" id="KW-1185">Reference proteome</keyword>
<dbReference type="EMBL" id="JAHQIW010000113">
    <property type="protein sequence ID" value="KAJ1346096.1"/>
    <property type="molecule type" value="Genomic_DNA"/>
</dbReference>
<evidence type="ECO:0000313" key="2">
    <source>
        <dbReference type="Proteomes" id="UP001196413"/>
    </source>
</evidence>
<name>A0AAD5MEA2_PARTN</name>
<dbReference type="AlphaFoldDB" id="A0AAD5MEA2"/>
<proteinExistence type="predicted"/>
<evidence type="ECO:0000313" key="1">
    <source>
        <dbReference type="EMBL" id="KAJ1346096.1"/>
    </source>
</evidence>
<protein>
    <submittedName>
        <fullName evidence="1">Uncharacterized protein</fullName>
    </submittedName>
</protein>
<comment type="caution">
    <text evidence="1">The sequence shown here is derived from an EMBL/GenBank/DDBJ whole genome shotgun (WGS) entry which is preliminary data.</text>
</comment>
<reference evidence="1" key="1">
    <citation type="submission" date="2021-06" db="EMBL/GenBank/DDBJ databases">
        <title>Parelaphostrongylus tenuis whole genome reference sequence.</title>
        <authorList>
            <person name="Garwood T.J."/>
            <person name="Larsen P.A."/>
            <person name="Fountain-Jones N.M."/>
            <person name="Garbe J.R."/>
            <person name="Macchietto M.G."/>
            <person name="Kania S.A."/>
            <person name="Gerhold R.W."/>
            <person name="Richards J.E."/>
            <person name="Wolf T.M."/>
        </authorList>
    </citation>
    <scope>NUCLEOTIDE SEQUENCE</scope>
    <source>
        <strain evidence="1">MNPRO001-30</strain>
        <tissue evidence="1">Meninges</tissue>
    </source>
</reference>
<dbReference type="Proteomes" id="UP001196413">
    <property type="component" value="Unassembled WGS sequence"/>
</dbReference>
<sequence length="80" mass="8751">MAEAAEAAKSTGKAHQSSANYEVVDVTYTSHVGYSGIRQPEMILQFKQSFLLVLIQMQPPLISTRLKSGGTRMPSEHGRS</sequence>